<reference evidence="1 2" key="1">
    <citation type="journal article" date="2013" name="PLoS Genet.">
        <title>Comparative genome structure, secondary metabolite, and effector coding capacity across Cochliobolus pathogens.</title>
        <authorList>
            <person name="Condon B.J."/>
            <person name="Leng Y."/>
            <person name="Wu D."/>
            <person name="Bushley K.E."/>
            <person name="Ohm R.A."/>
            <person name="Otillar R."/>
            <person name="Martin J."/>
            <person name="Schackwitz W."/>
            <person name="Grimwood J."/>
            <person name="MohdZainudin N."/>
            <person name="Xue C."/>
            <person name="Wang R."/>
            <person name="Manning V.A."/>
            <person name="Dhillon B."/>
            <person name="Tu Z.J."/>
            <person name="Steffenson B.J."/>
            <person name="Salamov A."/>
            <person name="Sun H."/>
            <person name="Lowry S."/>
            <person name="LaButti K."/>
            <person name="Han J."/>
            <person name="Copeland A."/>
            <person name="Lindquist E."/>
            <person name="Barry K."/>
            <person name="Schmutz J."/>
            <person name="Baker S.E."/>
            <person name="Ciuffetti L.M."/>
            <person name="Grigoriev I.V."/>
            <person name="Zhong S."/>
            <person name="Turgeon B.G."/>
        </authorList>
    </citation>
    <scope>NUCLEOTIDE SEQUENCE [LARGE SCALE GENOMIC DNA]</scope>
    <source>
        <strain evidence="1 2">26-R-13</strain>
    </source>
</reference>
<dbReference type="Proteomes" id="UP000053841">
    <property type="component" value="Unassembled WGS sequence"/>
</dbReference>
<dbReference type="RefSeq" id="XP_007713358.1">
    <property type="nucleotide sequence ID" value="XM_007715168.1"/>
</dbReference>
<evidence type="ECO:0000313" key="2">
    <source>
        <dbReference type="Proteomes" id="UP000053841"/>
    </source>
</evidence>
<keyword evidence="2" id="KW-1185">Reference proteome</keyword>
<proteinExistence type="predicted"/>
<dbReference type="HOGENOM" id="CLU_3037814_0_0_1"/>
<accession>W6Y3T3</accession>
<dbReference type="AlphaFoldDB" id="W6Y3T3"/>
<feature type="non-terminal residue" evidence="1">
    <location>
        <position position="1"/>
    </location>
</feature>
<name>W6Y3T3_COCC2</name>
<protein>
    <submittedName>
        <fullName evidence="1">Uncharacterized protein</fullName>
    </submittedName>
</protein>
<dbReference type="GeneID" id="19154707"/>
<dbReference type="KEGG" id="bze:COCCADRAFT_99001"/>
<gene>
    <name evidence="1" type="ORF">COCCADRAFT_99001</name>
</gene>
<dbReference type="EMBL" id="KI964636">
    <property type="protein sequence ID" value="EUC32315.1"/>
    <property type="molecule type" value="Genomic_DNA"/>
</dbReference>
<organism evidence="1 2">
    <name type="scientific">Cochliobolus carbonum (strain 26-R-13)</name>
    <name type="common">Maize leaf spot fungus</name>
    <name type="synonym">Bipolaris zeicola</name>
    <dbReference type="NCBI Taxonomy" id="930089"/>
    <lineage>
        <taxon>Eukaryota</taxon>
        <taxon>Fungi</taxon>
        <taxon>Dikarya</taxon>
        <taxon>Ascomycota</taxon>
        <taxon>Pezizomycotina</taxon>
        <taxon>Dothideomycetes</taxon>
        <taxon>Pleosporomycetidae</taxon>
        <taxon>Pleosporales</taxon>
        <taxon>Pleosporineae</taxon>
        <taxon>Pleosporaceae</taxon>
        <taxon>Bipolaris</taxon>
    </lineage>
</organism>
<sequence>PAPKLNHDKFASFFNTLPADLHSHPLATPASLFSFLFSLAFPHTRTRARPSSAAP</sequence>
<evidence type="ECO:0000313" key="1">
    <source>
        <dbReference type="EMBL" id="EUC32315.1"/>
    </source>
</evidence>